<dbReference type="Gene3D" id="3.50.50.60">
    <property type="entry name" value="FAD/NAD(P)-binding domain"/>
    <property type="match status" value="1"/>
</dbReference>
<dbReference type="Gene3D" id="1.10.8.260">
    <property type="entry name" value="HI0933 insert domain-like"/>
    <property type="match status" value="1"/>
</dbReference>
<dbReference type="PANTHER" id="PTHR42887:SF2">
    <property type="entry name" value="OS12G0638800 PROTEIN"/>
    <property type="match status" value="1"/>
</dbReference>
<dbReference type="EMBL" id="MHUS01000018">
    <property type="protein sequence ID" value="OHA80756.1"/>
    <property type="molecule type" value="Genomic_DNA"/>
</dbReference>
<dbReference type="SUPFAM" id="SSF160996">
    <property type="entry name" value="HI0933 insert domain-like"/>
    <property type="match status" value="1"/>
</dbReference>
<accession>A0A1G2S6T2</accession>
<proteinExistence type="predicted"/>
<evidence type="ECO:0000256" key="1">
    <source>
        <dbReference type="ARBA" id="ARBA00001974"/>
    </source>
</evidence>
<gene>
    <name evidence="6" type="ORF">A2675_01245</name>
</gene>
<dbReference type="InterPro" id="IPR055178">
    <property type="entry name" value="RsdA/BaiN/AoA(So)-like_dom"/>
</dbReference>
<evidence type="ECO:0008006" key="8">
    <source>
        <dbReference type="Google" id="ProtNLM"/>
    </source>
</evidence>
<keyword evidence="2" id="KW-0285">Flavoprotein</keyword>
<name>A0A1G2S6T2_9BACT</name>
<protein>
    <recommendedName>
        <fullName evidence="8">FAD-dependent oxidoreductase</fullName>
    </recommendedName>
</protein>
<dbReference type="PRINTS" id="PR00368">
    <property type="entry name" value="FADPNR"/>
</dbReference>
<dbReference type="AlphaFoldDB" id="A0A1G2S6T2"/>
<evidence type="ECO:0000313" key="6">
    <source>
        <dbReference type="EMBL" id="OHA80756.1"/>
    </source>
</evidence>
<organism evidence="6 7">
    <name type="scientific">Candidatus Yonathbacteria bacterium RIFCSPHIGHO2_01_FULL_51_10</name>
    <dbReference type="NCBI Taxonomy" id="1802723"/>
    <lineage>
        <taxon>Bacteria</taxon>
        <taxon>Candidatus Yonathiibacteriota</taxon>
    </lineage>
</organism>
<dbReference type="InterPro" id="IPR036188">
    <property type="entry name" value="FAD/NAD-bd_sf"/>
</dbReference>
<dbReference type="InterPro" id="IPR004792">
    <property type="entry name" value="BaiN-like"/>
</dbReference>
<reference evidence="6 7" key="1">
    <citation type="journal article" date="2016" name="Nat. Commun.">
        <title>Thousands of microbial genomes shed light on interconnected biogeochemical processes in an aquifer system.</title>
        <authorList>
            <person name="Anantharaman K."/>
            <person name="Brown C.T."/>
            <person name="Hug L.A."/>
            <person name="Sharon I."/>
            <person name="Castelle C.J."/>
            <person name="Probst A.J."/>
            <person name="Thomas B.C."/>
            <person name="Singh A."/>
            <person name="Wilkins M.J."/>
            <person name="Karaoz U."/>
            <person name="Brodie E.L."/>
            <person name="Williams K.H."/>
            <person name="Hubbard S.S."/>
            <person name="Banfield J.F."/>
        </authorList>
    </citation>
    <scope>NUCLEOTIDE SEQUENCE [LARGE SCALE GENOMIC DNA]</scope>
</reference>
<dbReference type="PANTHER" id="PTHR42887">
    <property type="entry name" value="OS12G0638800 PROTEIN"/>
    <property type="match status" value="1"/>
</dbReference>
<dbReference type="Pfam" id="PF22780">
    <property type="entry name" value="HI0933_like_1st"/>
    <property type="match status" value="1"/>
</dbReference>
<comment type="cofactor">
    <cofactor evidence="1">
        <name>FAD</name>
        <dbReference type="ChEBI" id="CHEBI:57692"/>
    </cofactor>
</comment>
<comment type="caution">
    <text evidence="6">The sequence shown here is derived from an EMBL/GenBank/DDBJ whole genome shotgun (WGS) entry which is preliminary data.</text>
</comment>
<dbReference type="STRING" id="1802723.A2675_01245"/>
<sequence length="430" mass="46656">MRKSIPHKAYDLIVIGGGPSGMMCAGRAAERGARVLLLEKNTVLGKKLAITGGGRCNITNAEFDVRAFLENFPESRDYLYSPFSKFSSKDTVAFFTQHGLPLKTEDKKRAFPKTDRAPDVVIAMERFMRKHDVTVKTGDPVATLTKLPNGQFLVKTKNGDQYSARSVAIATGGMAQPETGSTGDGFTMLKRLGHTIVHPNPNIVPLTSTTKWVRTLAGTSLPLVRIRFLQNGKVALKKQGGILFTHFGVSGPMILNSSFAVSKLRKTGPVEASLDLFPKSDEAALDAQLITLFENNKNKLLKNVLSDLMPASVAREVLALAPLPIADRKVHSVTKEERRALAQLLKDLRFSIKGTLGYDKAVIADGGVDLEEVDLKTMSSKLCPNLYLLGDVLNINRPSGGFSLQLCWTTGFVAGTEAGDSARRGKKSGR</sequence>
<evidence type="ECO:0000259" key="4">
    <source>
        <dbReference type="Pfam" id="PF03486"/>
    </source>
</evidence>
<dbReference type="Pfam" id="PF03486">
    <property type="entry name" value="HI0933_like"/>
    <property type="match status" value="1"/>
</dbReference>
<evidence type="ECO:0000256" key="2">
    <source>
        <dbReference type="ARBA" id="ARBA00022630"/>
    </source>
</evidence>
<dbReference type="InterPro" id="IPR057661">
    <property type="entry name" value="RsdA/BaiN/AoA(So)_Rossmann"/>
</dbReference>
<dbReference type="PRINTS" id="PR00411">
    <property type="entry name" value="PNDRDTASEI"/>
</dbReference>
<feature type="domain" description="RsdA/BaiN/AoA(So)-like insert" evidence="5">
    <location>
        <begin position="201"/>
        <end position="362"/>
    </location>
</feature>
<feature type="domain" description="RsdA/BaiN/AoA(So)-like Rossmann fold-like" evidence="4">
    <location>
        <begin position="11"/>
        <end position="416"/>
    </location>
</feature>
<dbReference type="SUPFAM" id="SSF51905">
    <property type="entry name" value="FAD/NAD(P)-binding domain"/>
    <property type="match status" value="1"/>
</dbReference>
<evidence type="ECO:0000256" key="3">
    <source>
        <dbReference type="ARBA" id="ARBA00022827"/>
    </source>
</evidence>
<evidence type="ECO:0000313" key="7">
    <source>
        <dbReference type="Proteomes" id="UP000176997"/>
    </source>
</evidence>
<dbReference type="NCBIfam" id="TIGR00275">
    <property type="entry name" value="aminoacetone oxidase family FAD-binding enzyme"/>
    <property type="match status" value="1"/>
</dbReference>
<evidence type="ECO:0000259" key="5">
    <source>
        <dbReference type="Pfam" id="PF22780"/>
    </source>
</evidence>
<keyword evidence="3" id="KW-0274">FAD</keyword>
<dbReference type="Gene3D" id="2.40.30.10">
    <property type="entry name" value="Translation factors"/>
    <property type="match status" value="1"/>
</dbReference>
<dbReference type="Proteomes" id="UP000176997">
    <property type="component" value="Unassembled WGS sequence"/>
</dbReference>
<dbReference type="InterPro" id="IPR023166">
    <property type="entry name" value="BaiN-like_dom_sf"/>
</dbReference>